<comment type="caution">
    <text evidence="5">The sequence shown here is derived from an EMBL/GenBank/DDBJ whole genome shotgun (WGS) entry which is preliminary data.</text>
</comment>
<proteinExistence type="predicted"/>
<feature type="domain" description="AN1-type" evidence="4">
    <location>
        <begin position="101"/>
        <end position="142"/>
    </location>
</feature>
<dbReference type="EMBL" id="CAJNNV010032831">
    <property type="protein sequence ID" value="CAE8641161.1"/>
    <property type="molecule type" value="Genomic_DNA"/>
</dbReference>
<dbReference type="Gene3D" id="4.10.1110.10">
    <property type="entry name" value="AN1-like Zinc finger"/>
    <property type="match status" value="2"/>
</dbReference>
<keyword evidence="2" id="KW-0863">Zinc-finger</keyword>
<protein>
    <recommendedName>
        <fullName evidence="4">AN1-type domain-containing protein</fullName>
    </recommendedName>
</protein>
<reference evidence="5" key="1">
    <citation type="submission" date="2021-02" db="EMBL/GenBank/DDBJ databases">
        <authorList>
            <person name="Dougan E. K."/>
            <person name="Rhodes N."/>
            <person name="Thang M."/>
            <person name="Chan C."/>
        </authorList>
    </citation>
    <scope>NUCLEOTIDE SEQUENCE</scope>
</reference>
<dbReference type="InterPro" id="IPR035896">
    <property type="entry name" value="AN1-like_Znf"/>
</dbReference>
<evidence type="ECO:0000256" key="1">
    <source>
        <dbReference type="ARBA" id="ARBA00022723"/>
    </source>
</evidence>
<dbReference type="Proteomes" id="UP000654075">
    <property type="component" value="Unassembled WGS sequence"/>
</dbReference>
<evidence type="ECO:0000256" key="3">
    <source>
        <dbReference type="ARBA" id="ARBA00022833"/>
    </source>
</evidence>
<feature type="domain" description="AN1-type" evidence="4">
    <location>
        <begin position="18"/>
        <end position="55"/>
    </location>
</feature>
<dbReference type="SUPFAM" id="SSF118310">
    <property type="entry name" value="AN1-like Zinc finger"/>
    <property type="match status" value="2"/>
</dbReference>
<keyword evidence="1" id="KW-0479">Metal-binding</keyword>
<evidence type="ECO:0000256" key="2">
    <source>
        <dbReference type="ARBA" id="ARBA00022771"/>
    </source>
</evidence>
<gene>
    <name evidence="5" type="ORF">PGLA1383_LOCUS55883</name>
</gene>
<accession>A0A813HS47</accession>
<dbReference type="PANTHER" id="PTHR14677:SF20">
    <property type="entry name" value="ZINC FINGER AN1-TYPE CONTAINING 2A-RELATED"/>
    <property type="match status" value="1"/>
</dbReference>
<evidence type="ECO:0000259" key="4">
    <source>
        <dbReference type="SMART" id="SM00154"/>
    </source>
</evidence>
<dbReference type="SUPFAM" id="SSF143503">
    <property type="entry name" value="PUG domain-like"/>
    <property type="match status" value="1"/>
</dbReference>
<evidence type="ECO:0000313" key="6">
    <source>
        <dbReference type="Proteomes" id="UP000654075"/>
    </source>
</evidence>
<name>A0A813HS47_POLGL</name>
<dbReference type="Pfam" id="PF01428">
    <property type="entry name" value="zf-AN1"/>
    <property type="match status" value="1"/>
</dbReference>
<dbReference type="GO" id="GO:0005737">
    <property type="term" value="C:cytoplasm"/>
    <property type="evidence" value="ECO:0007669"/>
    <property type="project" value="TreeGrafter"/>
</dbReference>
<sequence length="258" mass="28281">MEGDFRDSEGYSIVGGRCSLCNEPDFLPSKCCFCQALFCQLHADPQEHDCQKVPDKLGMQATVCSSCQETVRWESPASTEDEALERHRQQCKGSPAAKDLCPAPGCHTELGLLNVVTCGVCLQRVCTTHRFEDSHPCGDKVLPDLRSLAAPTAIRSPDLASPAELRVLRKNLEGPTASIGACLYTIRRRLSDISKEPSFESLARVLRRDDPDVRDKILSLRGGEELLKGIGFEETLGLLQLGRGVTKGRVDMVLQILA</sequence>
<keyword evidence="6" id="KW-1185">Reference proteome</keyword>
<organism evidence="5 6">
    <name type="scientific">Polarella glacialis</name>
    <name type="common">Dinoflagellate</name>
    <dbReference type="NCBI Taxonomy" id="89957"/>
    <lineage>
        <taxon>Eukaryota</taxon>
        <taxon>Sar</taxon>
        <taxon>Alveolata</taxon>
        <taxon>Dinophyceae</taxon>
        <taxon>Suessiales</taxon>
        <taxon>Suessiaceae</taxon>
        <taxon>Polarella</taxon>
    </lineage>
</organism>
<dbReference type="Gene3D" id="1.20.58.2190">
    <property type="match status" value="1"/>
</dbReference>
<dbReference type="OMA" id="PGCHTEL"/>
<dbReference type="PANTHER" id="PTHR14677">
    <property type="entry name" value="ARSENITE INDUCUBLE RNA ASSOCIATED PROTEIN AIP-1-RELATED"/>
    <property type="match status" value="1"/>
</dbReference>
<dbReference type="SMART" id="SM00154">
    <property type="entry name" value="ZnF_AN1"/>
    <property type="match status" value="2"/>
</dbReference>
<dbReference type="AlphaFoldDB" id="A0A813HS47"/>
<evidence type="ECO:0000313" key="5">
    <source>
        <dbReference type="EMBL" id="CAE8641161.1"/>
    </source>
</evidence>
<dbReference type="InterPro" id="IPR000058">
    <property type="entry name" value="Znf_AN1"/>
</dbReference>
<dbReference type="InterPro" id="IPR036339">
    <property type="entry name" value="PUB-like_dom_sf"/>
</dbReference>
<keyword evidence="3" id="KW-0862">Zinc</keyword>
<dbReference type="GO" id="GO:0008270">
    <property type="term" value="F:zinc ion binding"/>
    <property type="evidence" value="ECO:0007669"/>
    <property type="project" value="UniProtKB-KW"/>
</dbReference>